<accession>A0A951QDC3</accession>
<name>A0A951QDC3_9CYAN</name>
<protein>
    <submittedName>
        <fullName evidence="1">Uncharacterized protein</fullName>
    </submittedName>
</protein>
<reference evidence="1" key="2">
    <citation type="journal article" date="2022" name="Microbiol. Resour. Announc.">
        <title>Metagenome Sequencing to Explore Phylogenomics of Terrestrial Cyanobacteria.</title>
        <authorList>
            <person name="Ward R.D."/>
            <person name="Stajich J.E."/>
            <person name="Johansen J.R."/>
            <person name="Huntemann M."/>
            <person name="Clum A."/>
            <person name="Foster B."/>
            <person name="Foster B."/>
            <person name="Roux S."/>
            <person name="Palaniappan K."/>
            <person name="Varghese N."/>
            <person name="Mukherjee S."/>
            <person name="Reddy T.B.K."/>
            <person name="Daum C."/>
            <person name="Copeland A."/>
            <person name="Chen I.A."/>
            <person name="Ivanova N.N."/>
            <person name="Kyrpides N.C."/>
            <person name="Shapiro N."/>
            <person name="Eloe-Fadrosh E.A."/>
            <person name="Pietrasiak N."/>
        </authorList>
    </citation>
    <scope>NUCLEOTIDE SEQUENCE</scope>
    <source>
        <strain evidence="1">UHER 2000/2452</strain>
    </source>
</reference>
<evidence type="ECO:0000313" key="1">
    <source>
        <dbReference type="EMBL" id="MBW4660479.1"/>
    </source>
</evidence>
<dbReference type="AlphaFoldDB" id="A0A951QDC3"/>
<organism evidence="1 2">
    <name type="scientific">Drouetiella hepatica Uher 2000/2452</name>
    <dbReference type="NCBI Taxonomy" id="904376"/>
    <lineage>
        <taxon>Bacteria</taxon>
        <taxon>Bacillati</taxon>
        <taxon>Cyanobacteriota</taxon>
        <taxon>Cyanophyceae</taxon>
        <taxon>Oculatellales</taxon>
        <taxon>Oculatellaceae</taxon>
        <taxon>Drouetiella</taxon>
    </lineage>
</organism>
<evidence type="ECO:0000313" key="2">
    <source>
        <dbReference type="Proteomes" id="UP000757435"/>
    </source>
</evidence>
<dbReference type="EMBL" id="JAHHHD010000021">
    <property type="protein sequence ID" value="MBW4660479.1"/>
    <property type="molecule type" value="Genomic_DNA"/>
</dbReference>
<gene>
    <name evidence="1" type="ORF">KME15_17540</name>
</gene>
<proteinExistence type="predicted"/>
<dbReference type="Proteomes" id="UP000757435">
    <property type="component" value="Unassembled WGS sequence"/>
</dbReference>
<sequence>MTIAYPNAPELSADDYIVVGLATCFIKGDGEVHQVKVIEPIPSAALEAIVQGITTSYECACGTTLGAVLQGETAQLPPDFPPETQFCDEFAFRAIAAARTYKTRPIATTHIPLGTTKTDLNFSTDRKRVLNSERIIKTEDNVKQHAYTHQNL</sequence>
<comment type="caution">
    <text evidence="1">The sequence shown here is derived from an EMBL/GenBank/DDBJ whole genome shotgun (WGS) entry which is preliminary data.</text>
</comment>
<reference evidence="1" key="1">
    <citation type="submission" date="2021-05" db="EMBL/GenBank/DDBJ databases">
        <authorList>
            <person name="Pietrasiak N."/>
            <person name="Ward R."/>
            <person name="Stajich J.E."/>
            <person name="Kurbessoian T."/>
        </authorList>
    </citation>
    <scope>NUCLEOTIDE SEQUENCE</scope>
    <source>
        <strain evidence="1">UHER 2000/2452</strain>
    </source>
</reference>